<dbReference type="EMBL" id="BSDE01000005">
    <property type="protein sequence ID" value="GLH74095.1"/>
    <property type="molecule type" value="Genomic_DNA"/>
</dbReference>
<accession>A0ABQ5QGV4</accession>
<dbReference type="RefSeq" id="WP_285575999.1">
    <property type="nucleotide sequence ID" value="NZ_BSDE01000005.1"/>
</dbReference>
<protein>
    <recommendedName>
        <fullName evidence="4">Tetrahaem cytochrome domain-containing protein</fullName>
    </recommendedName>
</protein>
<gene>
    <name evidence="2" type="ORF">GETHLI_25970</name>
</gene>
<dbReference type="InterPro" id="IPR036280">
    <property type="entry name" value="Multihaem_cyt_sf"/>
</dbReference>
<evidence type="ECO:0000256" key="1">
    <source>
        <dbReference type="SAM" id="SignalP"/>
    </source>
</evidence>
<proteinExistence type="predicted"/>
<evidence type="ECO:0008006" key="4">
    <source>
        <dbReference type="Google" id="ProtNLM"/>
    </source>
</evidence>
<dbReference type="Proteomes" id="UP001165069">
    <property type="component" value="Unassembled WGS sequence"/>
</dbReference>
<dbReference type="SUPFAM" id="SSF48695">
    <property type="entry name" value="Multiheme cytochromes"/>
    <property type="match status" value="1"/>
</dbReference>
<evidence type="ECO:0000313" key="2">
    <source>
        <dbReference type="EMBL" id="GLH74095.1"/>
    </source>
</evidence>
<comment type="caution">
    <text evidence="2">The sequence shown here is derived from an EMBL/GenBank/DDBJ whole genome shotgun (WGS) entry which is preliminary data.</text>
</comment>
<reference evidence="2 3" key="1">
    <citation type="journal article" date="2023" name="Antonie Van Leeuwenhoek">
        <title>Mesoterricola silvestris gen. nov., sp. nov., Mesoterricola sediminis sp. nov., Geothrix oryzae sp. nov., Geothrix edaphica sp. nov., Geothrix rubra sp. nov., and Geothrix limicola sp. nov., six novel members of Acidobacteriota isolated from soils.</title>
        <authorList>
            <person name="Itoh H."/>
            <person name="Sugisawa Y."/>
            <person name="Mise K."/>
            <person name="Xu Z."/>
            <person name="Kuniyasu M."/>
            <person name="Ushijima N."/>
            <person name="Kawano K."/>
            <person name="Kobayashi E."/>
            <person name="Shiratori Y."/>
            <person name="Masuda Y."/>
            <person name="Senoo K."/>
        </authorList>
    </citation>
    <scope>NUCLEOTIDE SEQUENCE [LARGE SCALE GENOMIC DNA]</scope>
    <source>
        <strain evidence="2 3">Red804</strain>
    </source>
</reference>
<organism evidence="2 3">
    <name type="scientific">Geothrix limicola</name>
    <dbReference type="NCBI Taxonomy" id="2927978"/>
    <lineage>
        <taxon>Bacteria</taxon>
        <taxon>Pseudomonadati</taxon>
        <taxon>Acidobacteriota</taxon>
        <taxon>Holophagae</taxon>
        <taxon>Holophagales</taxon>
        <taxon>Holophagaceae</taxon>
        <taxon>Geothrix</taxon>
    </lineage>
</organism>
<feature type="signal peptide" evidence="1">
    <location>
        <begin position="1"/>
        <end position="18"/>
    </location>
</feature>
<sequence length="155" mass="16361">MRAALLIVLSIAALGLGAGPVKPKAASKLERQMTPYAPPVIPHPVEKGQACTDCHGVPDSGAPDLPHRMIANCRACHIEQQAAKPFRGNAFKAEKELPGPNRATFPGAPPTIPHHVHMREVCVACHGKEPRHGAKAPHPERAACTQCHLPSGAGQ</sequence>
<feature type="chain" id="PRO_5045947675" description="Tetrahaem cytochrome domain-containing protein" evidence="1">
    <location>
        <begin position="19"/>
        <end position="155"/>
    </location>
</feature>
<dbReference type="Gene3D" id="3.90.10.10">
    <property type="entry name" value="Cytochrome C3"/>
    <property type="match status" value="1"/>
</dbReference>
<name>A0ABQ5QGV4_9BACT</name>
<keyword evidence="1" id="KW-0732">Signal</keyword>
<keyword evidence="3" id="KW-1185">Reference proteome</keyword>
<evidence type="ECO:0000313" key="3">
    <source>
        <dbReference type="Proteomes" id="UP001165069"/>
    </source>
</evidence>